<dbReference type="Gene3D" id="2.130.10.10">
    <property type="entry name" value="YVTN repeat-like/Quinoprotein amine dehydrogenase"/>
    <property type="match status" value="1"/>
</dbReference>
<feature type="transmembrane region" description="Helical" evidence="1">
    <location>
        <begin position="41"/>
        <end position="60"/>
    </location>
</feature>
<dbReference type="AlphaFoldDB" id="A0AAE3L3U3"/>
<keyword evidence="1" id="KW-0812">Transmembrane</keyword>
<name>A0AAE3L3U3_9FIRM</name>
<keyword evidence="3" id="KW-1185">Reference proteome</keyword>
<dbReference type="RefSeq" id="WP_257530595.1">
    <property type="nucleotide sequence ID" value="NZ_JANKAS010000005.1"/>
</dbReference>
<accession>A0AAE3L3U3</accession>
<dbReference type="SUPFAM" id="SSF110296">
    <property type="entry name" value="Oligoxyloglucan reducing end-specific cellobiohydrolase"/>
    <property type="match status" value="1"/>
</dbReference>
<dbReference type="InterPro" id="IPR015943">
    <property type="entry name" value="WD40/YVTN_repeat-like_dom_sf"/>
</dbReference>
<protein>
    <recommendedName>
        <fullName evidence="4">Glycosyl hydrolase</fullName>
    </recommendedName>
</protein>
<dbReference type="CDD" id="cd15482">
    <property type="entry name" value="Sialidase_non-viral"/>
    <property type="match status" value="1"/>
</dbReference>
<evidence type="ECO:0000313" key="3">
    <source>
        <dbReference type="Proteomes" id="UP001205748"/>
    </source>
</evidence>
<organism evidence="2 3">
    <name type="scientific">Irregularibacter muris</name>
    <dbReference type="NCBI Taxonomy" id="1796619"/>
    <lineage>
        <taxon>Bacteria</taxon>
        <taxon>Bacillati</taxon>
        <taxon>Bacillota</taxon>
        <taxon>Clostridia</taxon>
        <taxon>Eubacteriales</taxon>
        <taxon>Eubacteriaceae</taxon>
        <taxon>Irregularibacter</taxon>
    </lineage>
</organism>
<evidence type="ECO:0008006" key="4">
    <source>
        <dbReference type="Google" id="ProtNLM"/>
    </source>
</evidence>
<dbReference type="Proteomes" id="UP001205748">
    <property type="component" value="Unassembled WGS sequence"/>
</dbReference>
<dbReference type="EMBL" id="JANKAS010000005">
    <property type="protein sequence ID" value="MCR1898848.1"/>
    <property type="molecule type" value="Genomic_DNA"/>
</dbReference>
<evidence type="ECO:0000256" key="1">
    <source>
        <dbReference type="SAM" id="Phobius"/>
    </source>
</evidence>
<keyword evidence="1" id="KW-0472">Membrane</keyword>
<feature type="transmembrane region" description="Helical" evidence="1">
    <location>
        <begin position="12"/>
        <end position="35"/>
    </location>
</feature>
<comment type="caution">
    <text evidence="2">The sequence shown here is derived from an EMBL/GenBank/DDBJ whole genome shotgun (WGS) entry which is preliminary data.</text>
</comment>
<reference evidence="2" key="1">
    <citation type="submission" date="2022-07" db="EMBL/GenBank/DDBJ databases">
        <title>Enhanced cultured diversity of the mouse gut microbiota enables custom-made synthetic communities.</title>
        <authorList>
            <person name="Afrizal A."/>
        </authorList>
    </citation>
    <scope>NUCLEOTIDE SEQUENCE</scope>
    <source>
        <strain evidence="2">DSM 28593</strain>
    </source>
</reference>
<sequence length="502" mass="57530">MKKKNILFWAKALNPVILLIYGIACFYLVSLAQYGGVKRRVPVILGCVLFLFLWFFWCIYNRIKQSRLEKAQGDHTLPIGDDPIAEDRIKRNKIWLIMACVIFLTTSLFTGINLYKSGTAFQGKLSWFIHDLKNKREIKFVHNNLYEDHLEGIFQDIEKKVSLPEELYVSSDFTLKFKKDGKITSFDTYLYGKDKKGKTQSFLLSYNEKKSDKITLYLRGYVKDEFDEKQKLQPLKDMVKRISIKEKISPWNEETYGLLYRGLRSWGYNHEGIYYVNGEGNITPAEPPQEEIIGYTLSIYAPGKEDVLTPLRFIDTSAEGLSFSKEKSKEEKPSWDVGYHYNEGEETFFLDENLGYQLSIVDAALGSRFYALLKTQDGGTTWDTINPDPYLGDTGVSAGITFIDEDLGFIALSHSGGDNGELYRTEDGGTSYKKVSIPSIEVPLTEEKKYNPFDYPEMPYEENGILYLLIGQGQDGDYNGGIKALYQSKDDGKTWEYVEEIS</sequence>
<gene>
    <name evidence="2" type="ORF">NSA47_07600</name>
</gene>
<keyword evidence="1" id="KW-1133">Transmembrane helix</keyword>
<evidence type="ECO:0000313" key="2">
    <source>
        <dbReference type="EMBL" id="MCR1898848.1"/>
    </source>
</evidence>
<feature type="transmembrane region" description="Helical" evidence="1">
    <location>
        <begin position="94"/>
        <end position="115"/>
    </location>
</feature>
<proteinExistence type="predicted"/>